<evidence type="ECO:0000313" key="1">
    <source>
        <dbReference type="EMBL" id="ESE82468.1"/>
    </source>
</evidence>
<evidence type="ECO:0008006" key="3">
    <source>
        <dbReference type="Google" id="ProtNLM"/>
    </source>
</evidence>
<reference evidence="1 2" key="1">
    <citation type="journal article" date="2013" name="Genome Biol. Evol.">
        <title>Phylogenetic diversity of the enteric pathogen Salmonella enterica subsp. enterica inferred from genome-wide reference-free SNP characters.</title>
        <authorList>
            <person name="Timme R.E."/>
            <person name="Pettengill J.B."/>
            <person name="Allard M.W."/>
            <person name="Strain E."/>
            <person name="Barrangou R."/>
            <person name="Wehnes C."/>
            <person name="Van Kessel J.S."/>
            <person name="Karns J.S."/>
            <person name="Musser S.M."/>
            <person name="Brown E.W."/>
        </authorList>
    </citation>
    <scope>NUCLEOTIDE SEQUENCE [LARGE SCALE GENOMIC DNA]</scope>
    <source>
        <strain evidence="1 2">1121</strain>
    </source>
</reference>
<dbReference type="Proteomes" id="UP000017304">
    <property type="component" value="Unassembled WGS sequence"/>
</dbReference>
<dbReference type="PATRIC" id="fig|1173950.3.peg.3706"/>
<gene>
    <name evidence="1" type="ORF">SEI61121_17689</name>
</gene>
<dbReference type="STRING" id="1173950.SEI61121_17689"/>
<name>V1GQ15_SALER</name>
<accession>V1GQ15</accession>
<comment type="caution">
    <text evidence="1">The sequence shown here is derived from an EMBL/GenBank/DDBJ whole genome shotgun (WGS) entry which is preliminary data.</text>
</comment>
<sequence length="57" mass="6752">MCRYSMDFELQEGGKAANPQELTQVSDWGELTQPTHLQLERRRVYYSVRFCEIEPTI</sequence>
<protein>
    <recommendedName>
        <fullName evidence="3">Addiction module toxin RelE</fullName>
    </recommendedName>
</protein>
<dbReference type="AlphaFoldDB" id="V1GQ15"/>
<organism evidence="1 2">
    <name type="scientific">Salmonella enterica subsp. indica serovar 6,14,25:z10:1,(2),7 str. 1121</name>
    <dbReference type="NCBI Taxonomy" id="1173950"/>
    <lineage>
        <taxon>Bacteria</taxon>
        <taxon>Pseudomonadati</taxon>
        <taxon>Pseudomonadota</taxon>
        <taxon>Gammaproteobacteria</taxon>
        <taxon>Enterobacterales</taxon>
        <taxon>Enterobacteriaceae</taxon>
        <taxon>Salmonella</taxon>
    </lineage>
</organism>
<dbReference type="EMBL" id="AOXI01000040">
    <property type="protein sequence ID" value="ESE82468.1"/>
    <property type="molecule type" value="Genomic_DNA"/>
</dbReference>
<evidence type="ECO:0000313" key="2">
    <source>
        <dbReference type="Proteomes" id="UP000017304"/>
    </source>
</evidence>
<proteinExistence type="predicted"/>